<name>A0AAV9UW06_9PEZI</name>
<protein>
    <submittedName>
        <fullName evidence="1">Uncharacterized protein</fullName>
    </submittedName>
</protein>
<sequence>MHSPLTVATFRRKLLEVLKGEEEDVTVEFENVSPEVAKQCDELLSEGSLRGRRFRFFYNASSCTLRVFAMPSKLHECFSDAMFRSFAHWTPLLPPSWEEDLQLEPSIRIGEFEAPYAGSEKEPDWSVSPTEAAFPSVVLEVGVSEAYSQLLVDKDVWLIGSGGATKVVILVKVRRLGSSTAAFMEIWRQGQDSARRVTILPALEDSEELEEDPYILLKDLYGDEPVPAGFGPNTRLPITLSSLRLSVDKATRGMAAVDRRVEARREAARLRV</sequence>
<organism evidence="1 2">
    <name type="scientific">Orbilia brochopaga</name>
    <dbReference type="NCBI Taxonomy" id="3140254"/>
    <lineage>
        <taxon>Eukaryota</taxon>
        <taxon>Fungi</taxon>
        <taxon>Dikarya</taxon>
        <taxon>Ascomycota</taxon>
        <taxon>Pezizomycotina</taxon>
        <taxon>Orbiliomycetes</taxon>
        <taxon>Orbiliales</taxon>
        <taxon>Orbiliaceae</taxon>
        <taxon>Orbilia</taxon>
    </lineage>
</organism>
<gene>
    <name evidence="1" type="ORF">TWF696_006746</name>
</gene>
<proteinExistence type="predicted"/>
<accession>A0AAV9UW06</accession>
<evidence type="ECO:0000313" key="2">
    <source>
        <dbReference type="Proteomes" id="UP001375240"/>
    </source>
</evidence>
<reference evidence="1 2" key="1">
    <citation type="submission" date="2019-10" db="EMBL/GenBank/DDBJ databases">
        <authorList>
            <person name="Palmer J.M."/>
        </authorList>
    </citation>
    <scope>NUCLEOTIDE SEQUENCE [LARGE SCALE GENOMIC DNA]</scope>
    <source>
        <strain evidence="1 2">TWF696</strain>
    </source>
</reference>
<dbReference type="Proteomes" id="UP001375240">
    <property type="component" value="Unassembled WGS sequence"/>
</dbReference>
<keyword evidence="2" id="KW-1185">Reference proteome</keyword>
<dbReference type="AlphaFoldDB" id="A0AAV9UW06"/>
<evidence type="ECO:0000313" key="1">
    <source>
        <dbReference type="EMBL" id="KAK6346626.1"/>
    </source>
</evidence>
<comment type="caution">
    <text evidence="1">The sequence shown here is derived from an EMBL/GenBank/DDBJ whole genome shotgun (WGS) entry which is preliminary data.</text>
</comment>
<dbReference type="EMBL" id="JAVHNQ010000005">
    <property type="protein sequence ID" value="KAK6346626.1"/>
    <property type="molecule type" value="Genomic_DNA"/>
</dbReference>